<evidence type="ECO:0008006" key="3">
    <source>
        <dbReference type="Google" id="ProtNLM"/>
    </source>
</evidence>
<proteinExistence type="predicted"/>
<dbReference type="AlphaFoldDB" id="A0A4Q7P197"/>
<dbReference type="PROSITE" id="PS51257">
    <property type="entry name" value="PROKAR_LIPOPROTEIN"/>
    <property type="match status" value="1"/>
</dbReference>
<organism evidence="1 2">
    <name type="scientific">Aquimarina brevivitae</name>
    <dbReference type="NCBI Taxonomy" id="323412"/>
    <lineage>
        <taxon>Bacteria</taxon>
        <taxon>Pseudomonadati</taxon>
        <taxon>Bacteroidota</taxon>
        <taxon>Flavobacteriia</taxon>
        <taxon>Flavobacteriales</taxon>
        <taxon>Flavobacteriaceae</taxon>
        <taxon>Aquimarina</taxon>
    </lineage>
</organism>
<sequence>MKKVILCLVASAFLAVLSCNEDKKSEQKSTKIMEQNSSK</sequence>
<dbReference type="EMBL" id="SGXE01000002">
    <property type="protein sequence ID" value="RZS93474.1"/>
    <property type="molecule type" value="Genomic_DNA"/>
</dbReference>
<evidence type="ECO:0000313" key="2">
    <source>
        <dbReference type="Proteomes" id="UP000292262"/>
    </source>
</evidence>
<gene>
    <name evidence="1" type="ORF">EV197_2053</name>
</gene>
<keyword evidence="2" id="KW-1185">Reference proteome</keyword>
<evidence type="ECO:0000313" key="1">
    <source>
        <dbReference type="EMBL" id="RZS93474.1"/>
    </source>
</evidence>
<comment type="caution">
    <text evidence="1">The sequence shown here is derived from an EMBL/GenBank/DDBJ whole genome shotgun (WGS) entry which is preliminary data.</text>
</comment>
<accession>A0A4Q7P197</accession>
<protein>
    <recommendedName>
        <fullName evidence="3">Lipoprotein</fullName>
    </recommendedName>
</protein>
<dbReference type="Proteomes" id="UP000292262">
    <property type="component" value="Unassembled WGS sequence"/>
</dbReference>
<reference evidence="1 2" key="1">
    <citation type="submission" date="2019-02" db="EMBL/GenBank/DDBJ databases">
        <title>Genomic Encyclopedia of Type Strains, Phase IV (KMG-IV): sequencing the most valuable type-strain genomes for metagenomic binning, comparative biology and taxonomic classification.</title>
        <authorList>
            <person name="Goeker M."/>
        </authorList>
    </citation>
    <scope>NUCLEOTIDE SEQUENCE [LARGE SCALE GENOMIC DNA]</scope>
    <source>
        <strain evidence="1 2">DSM 17196</strain>
    </source>
</reference>
<name>A0A4Q7P197_9FLAO</name>